<name>A0A7C4GC95_UNCW3</name>
<dbReference type="InterPro" id="IPR000014">
    <property type="entry name" value="PAS"/>
</dbReference>
<dbReference type="CDD" id="cd00130">
    <property type="entry name" value="PAS"/>
    <property type="match status" value="1"/>
</dbReference>
<dbReference type="PROSITE" id="PS50112">
    <property type="entry name" value="PAS"/>
    <property type="match status" value="1"/>
</dbReference>
<protein>
    <submittedName>
        <fullName evidence="2">PAS domain S-box protein</fullName>
    </submittedName>
</protein>
<dbReference type="NCBIfam" id="TIGR00229">
    <property type="entry name" value="sensory_box"/>
    <property type="match status" value="1"/>
</dbReference>
<dbReference type="InterPro" id="IPR035965">
    <property type="entry name" value="PAS-like_dom_sf"/>
</dbReference>
<gene>
    <name evidence="2" type="ORF">ENS41_01625</name>
</gene>
<organism evidence="2">
    <name type="scientific">candidate division WOR-3 bacterium</name>
    <dbReference type="NCBI Taxonomy" id="2052148"/>
    <lineage>
        <taxon>Bacteria</taxon>
        <taxon>Bacteria division WOR-3</taxon>
    </lineage>
</organism>
<comment type="caution">
    <text evidence="2">The sequence shown here is derived from an EMBL/GenBank/DDBJ whole genome shotgun (WGS) entry which is preliminary data.</text>
</comment>
<accession>A0A7C4GC95</accession>
<dbReference type="EMBL" id="DSUT01000028">
    <property type="protein sequence ID" value="HGK27636.1"/>
    <property type="molecule type" value="Genomic_DNA"/>
</dbReference>
<dbReference type="Gene3D" id="3.30.450.20">
    <property type="entry name" value="PAS domain"/>
    <property type="match status" value="1"/>
</dbReference>
<dbReference type="Pfam" id="PF08447">
    <property type="entry name" value="PAS_3"/>
    <property type="match status" value="1"/>
</dbReference>
<sequence>MSNNPTSNSPLQFVLDLDGRITEINPPVERTTGYRMSDLVGLPFVSLVYFEDLPEVKGRWRLAMVGDCGDYEVRILGKYGEVHLMRSRSRPRFAEGRIVGITEEMTDITQPSEN</sequence>
<dbReference type="SUPFAM" id="SSF55785">
    <property type="entry name" value="PYP-like sensor domain (PAS domain)"/>
    <property type="match status" value="1"/>
</dbReference>
<dbReference type="AlphaFoldDB" id="A0A7C4GC95"/>
<reference evidence="2" key="1">
    <citation type="journal article" date="2020" name="mSystems">
        <title>Genome- and Community-Level Interaction Insights into Carbon Utilization and Element Cycling Functions of Hydrothermarchaeota in Hydrothermal Sediment.</title>
        <authorList>
            <person name="Zhou Z."/>
            <person name="Liu Y."/>
            <person name="Xu W."/>
            <person name="Pan J."/>
            <person name="Luo Z.H."/>
            <person name="Li M."/>
        </authorList>
    </citation>
    <scope>NUCLEOTIDE SEQUENCE [LARGE SCALE GENOMIC DNA]</scope>
    <source>
        <strain evidence="2">SpSt-488</strain>
    </source>
</reference>
<evidence type="ECO:0000259" key="1">
    <source>
        <dbReference type="PROSITE" id="PS50112"/>
    </source>
</evidence>
<dbReference type="InterPro" id="IPR013655">
    <property type="entry name" value="PAS_fold_3"/>
</dbReference>
<evidence type="ECO:0000313" key="2">
    <source>
        <dbReference type="EMBL" id="HGK27636.1"/>
    </source>
</evidence>
<proteinExistence type="predicted"/>
<feature type="domain" description="PAS" evidence="1">
    <location>
        <begin position="13"/>
        <end position="67"/>
    </location>
</feature>